<keyword evidence="3 8" id="KW-0813">Transport</keyword>
<dbReference type="NCBIfam" id="TIGR00886">
    <property type="entry name" value="2A0108"/>
    <property type="match status" value="1"/>
</dbReference>
<feature type="transmembrane region" description="Helical" evidence="8">
    <location>
        <begin position="103"/>
        <end position="121"/>
    </location>
</feature>
<dbReference type="InterPro" id="IPR036259">
    <property type="entry name" value="MFS_trans_sf"/>
</dbReference>
<dbReference type="InterPro" id="IPR044772">
    <property type="entry name" value="NO3_transporter"/>
</dbReference>
<evidence type="ECO:0000256" key="5">
    <source>
        <dbReference type="ARBA" id="ARBA00022989"/>
    </source>
</evidence>
<evidence type="ECO:0000256" key="2">
    <source>
        <dbReference type="ARBA" id="ARBA00008432"/>
    </source>
</evidence>
<feature type="transmembrane region" description="Helical" evidence="8">
    <location>
        <begin position="196"/>
        <end position="218"/>
    </location>
</feature>
<evidence type="ECO:0000313" key="11">
    <source>
        <dbReference type="EMBL" id="KAK2628801.1"/>
    </source>
</evidence>
<evidence type="ECO:0000256" key="3">
    <source>
        <dbReference type="ARBA" id="ARBA00022448"/>
    </source>
</evidence>
<protein>
    <recommendedName>
        <fullName evidence="8">Nitrate/nitrite transporter</fullName>
    </recommendedName>
</protein>
<dbReference type="SUPFAM" id="SSF103473">
    <property type="entry name" value="MFS general substrate transporter"/>
    <property type="match status" value="1"/>
</dbReference>
<organism evidence="11 12">
    <name type="scientific">Diplocarpon rosae</name>
    <dbReference type="NCBI Taxonomy" id="946125"/>
    <lineage>
        <taxon>Eukaryota</taxon>
        <taxon>Fungi</taxon>
        <taxon>Dikarya</taxon>
        <taxon>Ascomycota</taxon>
        <taxon>Pezizomycotina</taxon>
        <taxon>Leotiomycetes</taxon>
        <taxon>Helotiales</taxon>
        <taxon>Drepanopezizaceae</taxon>
        <taxon>Diplocarpon</taxon>
    </lineage>
</organism>
<keyword evidence="7 8" id="KW-0472">Membrane</keyword>
<feature type="domain" description="Major facilitator superfamily (MFS) profile" evidence="10">
    <location>
        <begin position="36"/>
        <end position="487"/>
    </location>
</feature>
<reference evidence="11" key="1">
    <citation type="submission" date="2023-06" db="EMBL/GenBank/DDBJ databases">
        <title>Draft genome of Marssonina rosae.</title>
        <authorList>
            <person name="Cheng Q."/>
        </authorList>
    </citation>
    <scope>NUCLEOTIDE SEQUENCE</scope>
    <source>
        <strain evidence="11">R4</strain>
    </source>
</reference>
<dbReference type="InterPro" id="IPR004737">
    <property type="entry name" value="NO3_transporter_NarK/NarU-like"/>
</dbReference>
<evidence type="ECO:0000313" key="12">
    <source>
        <dbReference type="Proteomes" id="UP001285354"/>
    </source>
</evidence>
<evidence type="ECO:0000259" key="10">
    <source>
        <dbReference type="PROSITE" id="PS50850"/>
    </source>
</evidence>
<accession>A0AAD9WGU8</accession>
<feature type="compositionally biased region" description="Basic and acidic residues" evidence="9">
    <location>
        <begin position="262"/>
        <end position="275"/>
    </location>
</feature>
<feature type="transmembrane region" description="Helical" evidence="8">
    <location>
        <begin position="464"/>
        <end position="482"/>
    </location>
</feature>
<evidence type="ECO:0000256" key="4">
    <source>
        <dbReference type="ARBA" id="ARBA00022692"/>
    </source>
</evidence>
<feature type="transmembrane region" description="Helical" evidence="8">
    <location>
        <begin position="430"/>
        <end position="452"/>
    </location>
</feature>
<keyword evidence="12" id="KW-1185">Reference proteome</keyword>
<dbReference type="AlphaFoldDB" id="A0AAD9WGU8"/>
<feature type="transmembrane region" description="Helical" evidence="8">
    <location>
        <begin position="375"/>
        <end position="395"/>
    </location>
</feature>
<dbReference type="Pfam" id="PF07690">
    <property type="entry name" value="MFS_1"/>
    <property type="match status" value="1"/>
</dbReference>
<keyword evidence="5 8" id="KW-1133">Transmembrane helix</keyword>
<feature type="transmembrane region" description="Helical" evidence="8">
    <location>
        <begin position="74"/>
        <end position="91"/>
    </location>
</feature>
<dbReference type="PANTHER" id="PTHR23515">
    <property type="entry name" value="HIGH-AFFINITY NITRATE TRANSPORTER 2.3"/>
    <property type="match status" value="1"/>
</dbReference>
<keyword evidence="6 8" id="KW-0534">Nitrate assimilation</keyword>
<proteinExistence type="inferred from homology"/>
<dbReference type="EMBL" id="JAUBYV010000002">
    <property type="protein sequence ID" value="KAK2628801.1"/>
    <property type="molecule type" value="Genomic_DNA"/>
</dbReference>
<evidence type="ECO:0000256" key="1">
    <source>
        <dbReference type="ARBA" id="ARBA00004141"/>
    </source>
</evidence>
<evidence type="ECO:0000256" key="9">
    <source>
        <dbReference type="SAM" id="MobiDB-lite"/>
    </source>
</evidence>
<comment type="similarity">
    <text evidence="2 8">Belongs to the major facilitator superfamily. Nitrate/nitrite porter (TC 2.A.1.8) family.</text>
</comment>
<dbReference type="FunFam" id="1.20.1250.20:FF:000382">
    <property type="entry name" value="Nitrate transporter CrnA"/>
    <property type="match status" value="1"/>
</dbReference>
<comment type="caution">
    <text evidence="11">The sequence shown here is derived from an EMBL/GenBank/DDBJ whole genome shotgun (WGS) entry which is preliminary data.</text>
</comment>
<gene>
    <name evidence="11" type="ORF">QTJ16_001904</name>
</gene>
<evidence type="ECO:0000256" key="7">
    <source>
        <dbReference type="ARBA" id="ARBA00023136"/>
    </source>
</evidence>
<keyword evidence="4 8" id="KW-0812">Transmembrane</keyword>
<dbReference type="InterPro" id="IPR020846">
    <property type="entry name" value="MFS_dom"/>
</dbReference>
<name>A0AAD9WGU8_9HELO</name>
<dbReference type="GO" id="GO:0015113">
    <property type="term" value="F:nitrite transmembrane transporter activity"/>
    <property type="evidence" value="ECO:0007669"/>
    <property type="project" value="InterPro"/>
</dbReference>
<dbReference type="Proteomes" id="UP001285354">
    <property type="component" value="Unassembled WGS sequence"/>
</dbReference>
<dbReference type="InterPro" id="IPR011701">
    <property type="entry name" value="MFS"/>
</dbReference>
<feature type="region of interest" description="Disordered" evidence="9">
    <location>
        <begin position="239"/>
        <end position="279"/>
    </location>
</feature>
<dbReference type="GO" id="GO:0042128">
    <property type="term" value="P:nitrate assimilation"/>
    <property type="evidence" value="ECO:0007669"/>
    <property type="project" value="UniProtKB-UniRule"/>
</dbReference>
<dbReference type="Gene3D" id="1.20.1250.20">
    <property type="entry name" value="MFS general substrate transporter like domains"/>
    <property type="match status" value="2"/>
</dbReference>
<feature type="transmembrane region" description="Helical" evidence="8">
    <location>
        <begin position="36"/>
        <end position="54"/>
    </location>
</feature>
<dbReference type="GO" id="GO:0015112">
    <property type="term" value="F:nitrate transmembrane transporter activity"/>
    <property type="evidence" value="ECO:0007669"/>
    <property type="project" value="UniProtKB-UniRule"/>
</dbReference>
<dbReference type="PROSITE" id="PS50850">
    <property type="entry name" value="MFS"/>
    <property type="match status" value="1"/>
</dbReference>
<sequence length="493" mass="52378">MGFTISLLWSAPEVNPLNGKARSIPLLNPYDRYGRTFFFSWLGFLVAFLSWYAFPPLLTLTIRNDLGMSQNEYSNSNIMALTATLVVRLIAGPLCDKFGPRYVFVGTLLAGAIPTALAGTVTTPTGIIVLRFFVGILGASFVPCQVWSTGFFDKNIVGTANALTGGLGNSGGGITYFVMPAVFDSLVKNQHLRPSVAWRVSFIVPFIIITAVALGILFTGEDCPSGKWANRHQVLGASPPLPSINTKSSTTNITLPISPPNDTKKADPEAADKSSTESAAGEVVQAPAMKESLRVVFSLQTLALAAPYACSFGGELAINSILGSYYLKNFPRLGQTGSGRWAAMFGLLNVVFRPMGGVVADIIYHYTGAVWGKKLWIVFCGVATGCFELAIGLVNPHSEATMFGLVAGLAVFMDAANGANFAVVPHVHPFANGVLSGVIGAAGNLGGIIFAVIFRYNGKNYEKVIWVIGAISIGVNLALAWIRPVPRSQVGGR</sequence>
<feature type="transmembrane region" description="Helical" evidence="8">
    <location>
        <begin position="305"/>
        <end position="327"/>
    </location>
</feature>
<feature type="compositionally biased region" description="Low complexity" evidence="9">
    <location>
        <begin position="243"/>
        <end position="254"/>
    </location>
</feature>
<feature type="transmembrane region" description="Helical" evidence="8">
    <location>
        <begin position="402"/>
        <end position="424"/>
    </location>
</feature>
<evidence type="ECO:0000256" key="8">
    <source>
        <dbReference type="RuleBase" id="RU366033"/>
    </source>
</evidence>
<keyword evidence="8" id="KW-1003">Cell membrane</keyword>
<dbReference type="GO" id="GO:0005886">
    <property type="term" value="C:plasma membrane"/>
    <property type="evidence" value="ECO:0007669"/>
    <property type="project" value="UniProtKB-SubCell"/>
</dbReference>
<feature type="transmembrane region" description="Helical" evidence="8">
    <location>
        <begin position="127"/>
        <end position="147"/>
    </location>
</feature>
<evidence type="ECO:0000256" key="6">
    <source>
        <dbReference type="ARBA" id="ARBA00023063"/>
    </source>
</evidence>
<comment type="subcellular location">
    <subcellularLocation>
        <location evidence="8">Cell membrane</location>
        <topology evidence="8">Multi-pass membrane protein</topology>
    </subcellularLocation>
    <subcellularLocation>
        <location evidence="1">Membrane</location>
        <topology evidence="1">Multi-pass membrane protein</topology>
    </subcellularLocation>
</comment>
<feature type="transmembrane region" description="Helical" evidence="8">
    <location>
        <begin position="339"/>
        <end position="363"/>
    </location>
</feature>